<keyword evidence="2" id="KW-1185">Reference proteome</keyword>
<dbReference type="RefSeq" id="XP_012214000.1">
    <property type="nucleotide sequence ID" value="XM_012358577.1"/>
</dbReference>
<dbReference type="OMA" id="IRMSEYS"/>
<dbReference type="GeneID" id="24164018"/>
<accession>A0A0D8JV20</accession>
<name>A0A0D8JV20_COCIM</name>
<evidence type="ECO:0000313" key="2">
    <source>
        <dbReference type="Proteomes" id="UP000001261"/>
    </source>
</evidence>
<reference evidence="2" key="1">
    <citation type="journal article" date="2009" name="Genome Res.">
        <title>Comparative genomic analyses of the human fungal pathogens Coccidioides and their relatives.</title>
        <authorList>
            <person name="Sharpton T.J."/>
            <person name="Stajich J.E."/>
            <person name="Rounsley S.D."/>
            <person name="Gardner M.J."/>
            <person name="Wortman J.R."/>
            <person name="Jordar V.S."/>
            <person name="Maiti R."/>
            <person name="Kodira C.D."/>
            <person name="Neafsey D.E."/>
            <person name="Zeng Q."/>
            <person name="Hung C.-Y."/>
            <person name="McMahan C."/>
            <person name="Muszewska A."/>
            <person name="Grynberg M."/>
            <person name="Mandel M.A."/>
            <person name="Kellner E.M."/>
            <person name="Barker B.M."/>
            <person name="Galgiani J.N."/>
            <person name="Orbach M.J."/>
            <person name="Kirkland T.N."/>
            <person name="Cole G.T."/>
            <person name="Henn M.R."/>
            <person name="Birren B.W."/>
            <person name="Taylor J.W."/>
        </authorList>
    </citation>
    <scope>NUCLEOTIDE SEQUENCE [LARGE SCALE GENOMIC DNA]</scope>
    <source>
        <strain evidence="2">RS</strain>
    </source>
</reference>
<protein>
    <submittedName>
        <fullName evidence="1">Uncharacterized protein</fullName>
    </submittedName>
</protein>
<dbReference type="Proteomes" id="UP000001261">
    <property type="component" value="Unassembled WGS sequence"/>
</dbReference>
<dbReference type="EMBL" id="GG704913">
    <property type="protein sequence ID" value="KJF60776.1"/>
    <property type="molecule type" value="Genomic_DNA"/>
</dbReference>
<gene>
    <name evidence="1" type="ORF">CIMG_12163</name>
</gene>
<dbReference type="VEuPathDB" id="FungiDB:CIMG_12163"/>
<dbReference type="AlphaFoldDB" id="A0A0D8JV20"/>
<sequence length="152" mass="17704">MDYLQQLDDEQLEALAKELGQLLEEDLPLFYLDPDFLNPVLDFGKVVFLDSTTNSTLPAMDEAKTLEKIDIPDLILDLSEAPLEKLSSYDANMNSVFKIRMSEYSTPYYYQQLGTDPSRKINHLTNYIKQLQPFLQHIRDTIHDLLIKYKKK</sequence>
<proteinExistence type="predicted"/>
<dbReference type="InParanoid" id="A0A0D8JV20"/>
<dbReference type="KEGG" id="cim:CIMG_12163"/>
<reference evidence="2" key="2">
    <citation type="journal article" date="2010" name="Genome Res.">
        <title>Population genomic sequencing of Coccidioides fungi reveals recent hybridization and transposon control.</title>
        <authorList>
            <person name="Neafsey D.E."/>
            <person name="Barker B.M."/>
            <person name="Sharpton T.J."/>
            <person name="Stajich J.E."/>
            <person name="Park D.J."/>
            <person name="Whiston E."/>
            <person name="Hung C.-Y."/>
            <person name="McMahan C."/>
            <person name="White J."/>
            <person name="Sykes S."/>
            <person name="Heiman D."/>
            <person name="Young S."/>
            <person name="Zeng Q."/>
            <person name="Abouelleil A."/>
            <person name="Aftuck L."/>
            <person name="Bessette D."/>
            <person name="Brown A."/>
            <person name="FitzGerald M."/>
            <person name="Lui A."/>
            <person name="Macdonald J.P."/>
            <person name="Priest M."/>
            <person name="Orbach M.J."/>
            <person name="Galgiani J.N."/>
            <person name="Kirkland T.N."/>
            <person name="Cole G.T."/>
            <person name="Birren B.W."/>
            <person name="Henn M.R."/>
            <person name="Taylor J.W."/>
            <person name="Rounsley S.D."/>
        </authorList>
    </citation>
    <scope>GENOME REANNOTATION</scope>
    <source>
        <strain evidence="2">RS</strain>
    </source>
</reference>
<organism evidence="1 2">
    <name type="scientific">Coccidioides immitis (strain RS)</name>
    <name type="common">Valley fever fungus</name>
    <dbReference type="NCBI Taxonomy" id="246410"/>
    <lineage>
        <taxon>Eukaryota</taxon>
        <taxon>Fungi</taxon>
        <taxon>Dikarya</taxon>
        <taxon>Ascomycota</taxon>
        <taxon>Pezizomycotina</taxon>
        <taxon>Eurotiomycetes</taxon>
        <taxon>Eurotiomycetidae</taxon>
        <taxon>Onygenales</taxon>
        <taxon>Onygenaceae</taxon>
        <taxon>Coccidioides</taxon>
    </lineage>
</organism>
<evidence type="ECO:0000313" key="1">
    <source>
        <dbReference type="EMBL" id="KJF60776.1"/>
    </source>
</evidence>